<dbReference type="PROSITE" id="PS00211">
    <property type="entry name" value="ABC_TRANSPORTER_1"/>
    <property type="match status" value="1"/>
</dbReference>
<dbReference type="PANTHER" id="PTHR42734:SF5">
    <property type="entry name" value="IRON TRANSPORT SYSTEM ATP-BINDING PROTEIN HI_0361-RELATED"/>
    <property type="match status" value="1"/>
</dbReference>
<dbReference type="Pfam" id="PF00005">
    <property type="entry name" value="ABC_tran"/>
    <property type="match status" value="1"/>
</dbReference>
<evidence type="ECO:0000256" key="2">
    <source>
        <dbReference type="ARBA" id="ARBA00022448"/>
    </source>
</evidence>
<keyword evidence="5" id="KW-0864">Zinc transport</keyword>
<feature type="compositionally biased region" description="Low complexity" evidence="7">
    <location>
        <begin position="293"/>
        <end position="304"/>
    </location>
</feature>
<dbReference type="InterPro" id="IPR050153">
    <property type="entry name" value="Metal_Ion_Import_ABC"/>
</dbReference>
<keyword evidence="2" id="KW-0813">Transport</keyword>
<dbReference type="EMBL" id="BMJV01000002">
    <property type="protein sequence ID" value="GGG67118.1"/>
    <property type="molecule type" value="Genomic_DNA"/>
</dbReference>
<dbReference type="InterPro" id="IPR027417">
    <property type="entry name" value="P-loop_NTPase"/>
</dbReference>
<dbReference type="SUPFAM" id="SSF52540">
    <property type="entry name" value="P-loop containing nucleoside triphosphate hydrolases"/>
    <property type="match status" value="1"/>
</dbReference>
<dbReference type="InterPro" id="IPR003593">
    <property type="entry name" value="AAA+_ATPase"/>
</dbReference>
<comment type="similarity">
    <text evidence="1">Belongs to the ABC transporter superfamily.</text>
</comment>
<dbReference type="InterPro" id="IPR003439">
    <property type="entry name" value="ABC_transporter-like_ATP-bd"/>
</dbReference>
<dbReference type="PROSITE" id="PS50893">
    <property type="entry name" value="ABC_TRANSPORTER_2"/>
    <property type="match status" value="1"/>
</dbReference>
<feature type="domain" description="ABC transporter" evidence="8">
    <location>
        <begin position="5"/>
        <end position="240"/>
    </location>
</feature>
<keyword evidence="10" id="KW-1185">Reference proteome</keyword>
<keyword evidence="5" id="KW-0862">Zinc</keyword>
<reference evidence="9" key="1">
    <citation type="journal article" date="2014" name="Int. J. Syst. Evol. Microbiol.">
        <title>Complete genome sequence of Corynebacterium casei LMG S-19264T (=DSM 44701T), isolated from a smear-ripened cheese.</title>
        <authorList>
            <consortium name="US DOE Joint Genome Institute (JGI-PGF)"/>
            <person name="Walter F."/>
            <person name="Albersmeier A."/>
            <person name="Kalinowski J."/>
            <person name="Ruckert C."/>
        </authorList>
    </citation>
    <scope>NUCLEOTIDE SEQUENCE</scope>
    <source>
        <strain evidence="9">CGMCC 1.15762</strain>
    </source>
</reference>
<dbReference type="InterPro" id="IPR017871">
    <property type="entry name" value="ABC_transporter-like_CS"/>
</dbReference>
<dbReference type="GO" id="GO:0006829">
    <property type="term" value="P:zinc ion transport"/>
    <property type="evidence" value="ECO:0007669"/>
    <property type="project" value="UniProtKB-KW"/>
</dbReference>
<organism evidence="9 10">
    <name type="scientific">Salipiger pallidus</name>
    <dbReference type="NCBI Taxonomy" id="1775170"/>
    <lineage>
        <taxon>Bacteria</taxon>
        <taxon>Pseudomonadati</taxon>
        <taxon>Pseudomonadota</taxon>
        <taxon>Alphaproteobacteria</taxon>
        <taxon>Rhodobacterales</taxon>
        <taxon>Roseobacteraceae</taxon>
        <taxon>Salipiger</taxon>
    </lineage>
</organism>
<evidence type="ECO:0000256" key="1">
    <source>
        <dbReference type="ARBA" id="ARBA00005417"/>
    </source>
</evidence>
<proteinExistence type="inferred from homology"/>
<dbReference type="Proteomes" id="UP000617145">
    <property type="component" value="Unassembled WGS sequence"/>
</dbReference>
<comment type="caution">
    <text evidence="9">The sequence shown here is derived from an EMBL/GenBank/DDBJ whole genome shotgun (WGS) entry which is preliminary data.</text>
</comment>
<dbReference type="FunFam" id="3.40.50.300:FF:000134">
    <property type="entry name" value="Iron-enterobactin ABC transporter ATP-binding protein"/>
    <property type="match status" value="1"/>
</dbReference>
<evidence type="ECO:0000256" key="6">
    <source>
        <dbReference type="ARBA" id="ARBA00023065"/>
    </source>
</evidence>
<dbReference type="GO" id="GO:0016887">
    <property type="term" value="F:ATP hydrolysis activity"/>
    <property type="evidence" value="ECO:0007669"/>
    <property type="project" value="InterPro"/>
</dbReference>
<dbReference type="NCBIfam" id="NF011630">
    <property type="entry name" value="PRK15056.1"/>
    <property type="match status" value="1"/>
</dbReference>
<dbReference type="GO" id="GO:0005524">
    <property type="term" value="F:ATP binding"/>
    <property type="evidence" value="ECO:0007669"/>
    <property type="project" value="UniProtKB-KW"/>
</dbReference>
<evidence type="ECO:0000256" key="3">
    <source>
        <dbReference type="ARBA" id="ARBA00022741"/>
    </source>
</evidence>
<evidence type="ECO:0000256" key="5">
    <source>
        <dbReference type="ARBA" id="ARBA00022906"/>
    </source>
</evidence>
<dbReference type="Gene3D" id="3.40.50.300">
    <property type="entry name" value="P-loop containing nucleotide triphosphate hydrolases"/>
    <property type="match status" value="1"/>
</dbReference>
<sequence>MTPGIRAEGVTVTYRNGHTALRDASFAIPTGTITALVGVNGAGKSTLFKALMGFVPVSKGTVEILGRPVAEMMKQQALAYVPQAEEVDWSFPVLVEDVVMMGRYGHMGLFRRPRAADREAVASALARVNMTEFRHRQIGELSGGQKKRVFLARALAQDAKVILLDEPFTGVDVKTEEQIIALLRALRDEGRVMLVATHNLGSVPEFCDRVVLVKGTVLAHGPTPDVFTADNLREAFGGVLRHFMLGGERLHDDEDPRQLGIYTDDERPLVVYDDRVRTVAPRGRAAKIDETGAPPAKAPPHATAGSATSSDPTDGLAARPDGAAEPSGTGDMTDPTPSTTDRPVSPTGARPVSDDPDRRPSSADQTDQKTRQ</sequence>
<evidence type="ECO:0000313" key="9">
    <source>
        <dbReference type="EMBL" id="GGG67118.1"/>
    </source>
</evidence>
<keyword evidence="6" id="KW-0406">Ion transport</keyword>
<evidence type="ECO:0000313" key="10">
    <source>
        <dbReference type="Proteomes" id="UP000617145"/>
    </source>
</evidence>
<gene>
    <name evidence="9" type="ORF">GCM10011415_12520</name>
</gene>
<dbReference type="CDD" id="cd03235">
    <property type="entry name" value="ABC_Metallic_Cations"/>
    <property type="match status" value="1"/>
</dbReference>
<evidence type="ECO:0000256" key="7">
    <source>
        <dbReference type="SAM" id="MobiDB-lite"/>
    </source>
</evidence>
<dbReference type="AlphaFoldDB" id="A0A8J2ZI37"/>
<feature type="region of interest" description="Disordered" evidence="7">
    <location>
        <begin position="282"/>
        <end position="372"/>
    </location>
</feature>
<dbReference type="SMART" id="SM00382">
    <property type="entry name" value="AAA"/>
    <property type="match status" value="1"/>
</dbReference>
<keyword evidence="3" id="KW-0547">Nucleotide-binding</keyword>
<feature type="compositionally biased region" description="Basic and acidic residues" evidence="7">
    <location>
        <begin position="352"/>
        <end position="372"/>
    </location>
</feature>
<reference evidence="9" key="2">
    <citation type="submission" date="2020-09" db="EMBL/GenBank/DDBJ databases">
        <authorList>
            <person name="Sun Q."/>
            <person name="Zhou Y."/>
        </authorList>
    </citation>
    <scope>NUCLEOTIDE SEQUENCE</scope>
    <source>
        <strain evidence="9">CGMCC 1.15762</strain>
    </source>
</reference>
<protein>
    <recommendedName>
        <fullName evidence="8">ABC transporter domain-containing protein</fullName>
    </recommendedName>
</protein>
<evidence type="ECO:0000256" key="4">
    <source>
        <dbReference type="ARBA" id="ARBA00022840"/>
    </source>
</evidence>
<dbReference type="PANTHER" id="PTHR42734">
    <property type="entry name" value="METAL TRANSPORT SYSTEM ATP-BINDING PROTEIN TM_0124-RELATED"/>
    <property type="match status" value="1"/>
</dbReference>
<keyword evidence="4" id="KW-0067">ATP-binding</keyword>
<name>A0A8J2ZI37_9RHOB</name>
<accession>A0A8J2ZI37</accession>
<evidence type="ECO:0000259" key="8">
    <source>
        <dbReference type="PROSITE" id="PS50893"/>
    </source>
</evidence>